<gene>
    <name evidence="2" type="ORF">S3E15_04244</name>
</gene>
<proteinExistence type="predicted"/>
<comment type="caution">
    <text evidence="2">The sequence shown here is derived from an EMBL/GenBank/DDBJ whole genome shotgun (WGS) entry which is preliminary data.</text>
</comment>
<keyword evidence="1" id="KW-0472">Membrane</keyword>
<dbReference type="EMBL" id="MRWU01000004">
    <property type="protein sequence ID" value="OSX94145.1"/>
    <property type="molecule type" value="Genomic_DNA"/>
</dbReference>
<feature type="transmembrane region" description="Helical" evidence="1">
    <location>
        <begin position="32"/>
        <end position="54"/>
    </location>
</feature>
<dbReference type="Proteomes" id="UP000194131">
    <property type="component" value="Unassembled WGS sequence"/>
</dbReference>
<dbReference type="AlphaFoldDB" id="A0AAP8BG17"/>
<protein>
    <recommendedName>
        <fullName evidence="4">Group-specific protein</fullName>
    </recommendedName>
</protein>
<evidence type="ECO:0000256" key="1">
    <source>
        <dbReference type="SAM" id="Phobius"/>
    </source>
</evidence>
<feature type="transmembrane region" description="Helical" evidence="1">
    <location>
        <begin position="106"/>
        <end position="123"/>
    </location>
</feature>
<name>A0AAP8BG17_BACMY</name>
<keyword evidence="1" id="KW-0812">Transmembrane</keyword>
<accession>A0AAP8BG17</accession>
<evidence type="ECO:0000313" key="2">
    <source>
        <dbReference type="EMBL" id="OSX94145.1"/>
    </source>
</evidence>
<keyword evidence="1" id="KW-1133">Transmembrane helix</keyword>
<evidence type="ECO:0000313" key="3">
    <source>
        <dbReference type="Proteomes" id="UP000194131"/>
    </source>
</evidence>
<sequence>MRRIYFVGLILYTLIVLHVAFPEVFSFENVTTMHIAIFIFTLFVVDCCISVWLSRKKKVQEVKDKKEIERKKRKRSFWMMTYCFSLVIAAAFFSEHIPLERLDIEFWAIIFTCYFFMHFLPYMKEKRENKRVRE</sequence>
<feature type="transmembrane region" description="Helical" evidence="1">
    <location>
        <begin position="75"/>
        <end position="94"/>
    </location>
</feature>
<organism evidence="2 3">
    <name type="scientific">Bacillus mycoides</name>
    <dbReference type="NCBI Taxonomy" id="1405"/>
    <lineage>
        <taxon>Bacteria</taxon>
        <taxon>Bacillati</taxon>
        <taxon>Bacillota</taxon>
        <taxon>Bacilli</taxon>
        <taxon>Bacillales</taxon>
        <taxon>Bacillaceae</taxon>
        <taxon>Bacillus</taxon>
        <taxon>Bacillus cereus group</taxon>
    </lineage>
</organism>
<reference evidence="2 3" key="1">
    <citation type="submission" date="2016-12" db="EMBL/GenBank/DDBJ databases">
        <title>Genome Sequences of Twelve Sporeforming Bacillus Species Isolated from Foods.</title>
        <authorList>
            <person name="De Jong A."/>
            <person name="Holsappel S."/>
            <person name="Kuipers O.P."/>
        </authorList>
    </citation>
    <scope>NUCLEOTIDE SEQUENCE [LARGE SCALE GENOMIC DNA]</scope>
    <source>
        <strain evidence="2 3">S3E15</strain>
    </source>
</reference>
<evidence type="ECO:0008006" key="4">
    <source>
        <dbReference type="Google" id="ProtNLM"/>
    </source>
</evidence>